<feature type="transmembrane region" description="Helical" evidence="6">
    <location>
        <begin position="95"/>
        <end position="117"/>
    </location>
</feature>
<dbReference type="InterPro" id="IPR001851">
    <property type="entry name" value="ABC_transp_permease"/>
</dbReference>
<evidence type="ECO:0000256" key="2">
    <source>
        <dbReference type="ARBA" id="ARBA00022475"/>
    </source>
</evidence>
<sequence length="349" mass="38439">MDMKRDYYEDIQLLDSKILWFWFIMLIASLATLPFLLPNYHIYMINYMAINVIVTVGLNILVGYTGQISLGHAGFFAIGAYGTVLLMANLHFPFLLALVCSALIAAFFGFILGLPALRLEGPYLAIATLGFGMAITQVIGRWQVFGGRMGLEAPDLSLGPLIIDTDRGLYFVIVTIAFLLILAARNLMKTRVGRAFIAIRDSDIAAETMGVNLTLYKTLAFAVSAFYAGVAGGLMAFLLGFINPSSFNFILSIYFLAFVIVGGLGSILGSIMGGVVMTWLLLVLDKVQELPYLGAALISFSERWMNLAGLPNIASIIFGLIIILLVVFEPLGLYGFWIRTKIYWKTWPF</sequence>
<organism evidence="7 8">
    <name type="scientific">Candidatus Desulfacyla euxinica</name>
    <dbReference type="NCBI Taxonomy" id="2841693"/>
    <lineage>
        <taxon>Bacteria</taxon>
        <taxon>Deltaproteobacteria</taxon>
        <taxon>Candidatus Desulfacyla</taxon>
    </lineage>
</organism>
<protein>
    <submittedName>
        <fullName evidence="7">Branched-chain amino acid ABC transporter permease</fullName>
    </submittedName>
</protein>
<name>A0A8J6MWN1_9DELT</name>
<dbReference type="PANTHER" id="PTHR30482:SF10">
    <property type="entry name" value="HIGH-AFFINITY BRANCHED-CHAIN AMINO ACID TRANSPORT PROTEIN BRAE"/>
    <property type="match status" value="1"/>
</dbReference>
<dbReference type="PANTHER" id="PTHR30482">
    <property type="entry name" value="HIGH-AFFINITY BRANCHED-CHAIN AMINO ACID TRANSPORT SYSTEM PERMEASE"/>
    <property type="match status" value="1"/>
</dbReference>
<feature type="transmembrane region" description="Helical" evidence="6">
    <location>
        <begin position="123"/>
        <end position="140"/>
    </location>
</feature>
<feature type="transmembrane region" description="Helical" evidence="6">
    <location>
        <begin position="168"/>
        <end position="188"/>
    </location>
</feature>
<dbReference type="GO" id="GO:0015658">
    <property type="term" value="F:branched-chain amino acid transmembrane transporter activity"/>
    <property type="evidence" value="ECO:0007669"/>
    <property type="project" value="InterPro"/>
</dbReference>
<evidence type="ECO:0000256" key="1">
    <source>
        <dbReference type="ARBA" id="ARBA00004651"/>
    </source>
</evidence>
<proteinExistence type="predicted"/>
<feature type="transmembrane region" description="Helical" evidence="6">
    <location>
        <begin position="70"/>
        <end position="88"/>
    </location>
</feature>
<reference evidence="7 8" key="1">
    <citation type="submission" date="2020-08" db="EMBL/GenBank/DDBJ databases">
        <title>Bridging the membrane lipid divide: bacteria of the FCB group superphylum have the potential to synthesize archaeal ether lipids.</title>
        <authorList>
            <person name="Villanueva L."/>
            <person name="Von Meijenfeldt F.A.B."/>
            <person name="Westbye A.B."/>
            <person name="Yadav S."/>
            <person name="Hopmans E.C."/>
            <person name="Dutilh B.E."/>
            <person name="Sinninghe Damste J.S."/>
        </authorList>
    </citation>
    <scope>NUCLEOTIDE SEQUENCE [LARGE SCALE GENOMIC DNA]</scope>
    <source>
        <strain evidence="7">NIOZ-UU27</strain>
    </source>
</reference>
<keyword evidence="2" id="KW-1003">Cell membrane</keyword>
<keyword evidence="4 6" id="KW-1133">Transmembrane helix</keyword>
<dbReference type="InterPro" id="IPR043428">
    <property type="entry name" value="LivM-like"/>
</dbReference>
<accession>A0A8J6MWN1</accession>
<feature type="transmembrane region" description="Helical" evidence="6">
    <location>
        <begin position="313"/>
        <end position="337"/>
    </location>
</feature>
<evidence type="ECO:0000256" key="4">
    <source>
        <dbReference type="ARBA" id="ARBA00022989"/>
    </source>
</evidence>
<evidence type="ECO:0000256" key="6">
    <source>
        <dbReference type="SAM" id="Phobius"/>
    </source>
</evidence>
<dbReference type="EMBL" id="JACNJD010000032">
    <property type="protein sequence ID" value="MBC8175855.1"/>
    <property type="molecule type" value="Genomic_DNA"/>
</dbReference>
<comment type="subcellular location">
    <subcellularLocation>
        <location evidence="1">Cell membrane</location>
        <topology evidence="1">Multi-pass membrane protein</topology>
    </subcellularLocation>
</comment>
<keyword evidence="5 6" id="KW-0472">Membrane</keyword>
<feature type="transmembrane region" description="Helical" evidence="6">
    <location>
        <begin position="44"/>
        <end position="64"/>
    </location>
</feature>
<evidence type="ECO:0000256" key="5">
    <source>
        <dbReference type="ARBA" id="ARBA00023136"/>
    </source>
</evidence>
<evidence type="ECO:0000256" key="3">
    <source>
        <dbReference type="ARBA" id="ARBA00022692"/>
    </source>
</evidence>
<comment type="caution">
    <text evidence="7">The sequence shown here is derived from an EMBL/GenBank/DDBJ whole genome shotgun (WGS) entry which is preliminary data.</text>
</comment>
<dbReference type="CDD" id="cd06581">
    <property type="entry name" value="TM_PBP1_LivM_like"/>
    <property type="match status" value="1"/>
</dbReference>
<evidence type="ECO:0000313" key="7">
    <source>
        <dbReference type="EMBL" id="MBC8175855.1"/>
    </source>
</evidence>
<dbReference type="Pfam" id="PF02653">
    <property type="entry name" value="BPD_transp_2"/>
    <property type="match status" value="1"/>
</dbReference>
<evidence type="ECO:0000313" key="8">
    <source>
        <dbReference type="Proteomes" id="UP000650524"/>
    </source>
</evidence>
<gene>
    <name evidence="7" type="ORF">H8E19_00510</name>
</gene>
<feature type="transmembrane region" description="Helical" evidence="6">
    <location>
        <begin position="20"/>
        <end position="37"/>
    </location>
</feature>
<dbReference type="GO" id="GO:0005886">
    <property type="term" value="C:plasma membrane"/>
    <property type="evidence" value="ECO:0007669"/>
    <property type="project" value="UniProtKB-SubCell"/>
</dbReference>
<dbReference type="Proteomes" id="UP000650524">
    <property type="component" value="Unassembled WGS sequence"/>
</dbReference>
<feature type="transmembrane region" description="Helical" evidence="6">
    <location>
        <begin position="219"/>
        <end position="241"/>
    </location>
</feature>
<dbReference type="AlphaFoldDB" id="A0A8J6MWN1"/>
<feature type="transmembrane region" description="Helical" evidence="6">
    <location>
        <begin position="253"/>
        <end position="282"/>
    </location>
</feature>
<keyword evidence="3 6" id="KW-0812">Transmembrane</keyword>